<organism evidence="4 5">
    <name type="scientific">Taxus chinensis</name>
    <name type="common">Chinese yew</name>
    <name type="synonym">Taxus wallichiana var. chinensis</name>
    <dbReference type="NCBI Taxonomy" id="29808"/>
    <lineage>
        <taxon>Eukaryota</taxon>
        <taxon>Viridiplantae</taxon>
        <taxon>Streptophyta</taxon>
        <taxon>Embryophyta</taxon>
        <taxon>Tracheophyta</taxon>
        <taxon>Spermatophyta</taxon>
        <taxon>Pinopsida</taxon>
        <taxon>Pinidae</taxon>
        <taxon>Conifers II</taxon>
        <taxon>Cupressales</taxon>
        <taxon>Taxaceae</taxon>
        <taxon>Taxus</taxon>
    </lineage>
</organism>
<gene>
    <name evidence="4" type="ORF">KI387_029364</name>
</gene>
<dbReference type="InterPro" id="IPR029063">
    <property type="entry name" value="SAM-dependent_MTases_sf"/>
</dbReference>
<dbReference type="PANTHER" id="PTHR32379:SF1">
    <property type="entry name" value="GUANIDINOACETATE N-METHYLTRANSFERASE"/>
    <property type="match status" value="1"/>
</dbReference>
<evidence type="ECO:0000256" key="3">
    <source>
        <dbReference type="SAM" id="Phobius"/>
    </source>
</evidence>
<feature type="transmembrane region" description="Helical" evidence="3">
    <location>
        <begin position="290"/>
        <end position="310"/>
    </location>
</feature>
<dbReference type="OMA" id="NYYYHPR"/>
<dbReference type="EMBL" id="JAHRHJ020000010">
    <property type="protein sequence ID" value="KAH9297682.1"/>
    <property type="molecule type" value="Genomic_DNA"/>
</dbReference>
<dbReference type="AlphaFoldDB" id="A0AA38CHY2"/>
<dbReference type="GO" id="GO:0005634">
    <property type="term" value="C:nucleus"/>
    <property type="evidence" value="ECO:0007669"/>
    <property type="project" value="TreeGrafter"/>
</dbReference>
<proteinExistence type="predicted"/>
<evidence type="ECO:0008006" key="6">
    <source>
        <dbReference type="Google" id="ProtNLM"/>
    </source>
</evidence>
<dbReference type="PROSITE" id="PS50297">
    <property type="entry name" value="ANK_REP_REGION"/>
    <property type="match status" value="1"/>
</dbReference>
<comment type="caution">
    <text evidence="4">The sequence shown here is derived from an EMBL/GenBank/DDBJ whole genome shotgun (WGS) entry which is preliminary data.</text>
</comment>
<evidence type="ECO:0000313" key="4">
    <source>
        <dbReference type="EMBL" id="KAH9297682.1"/>
    </source>
</evidence>
<feature type="repeat" description="ANK" evidence="1">
    <location>
        <begin position="59"/>
        <end position="91"/>
    </location>
</feature>
<dbReference type="Pfam" id="PF12796">
    <property type="entry name" value="Ank_2"/>
    <property type="match status" value="1"/>
</dbReference>
<keyword evidence="3" id="KW-1133">Transmembrane helix</keyword>
<dbReference type="SUPFAM" id="SSF48403">
    <property type="entry name" value="Ankyrin repeat"/>
    <property type="match status" value="1"/>
</dbReference>
<reference evidence="4 5" key="1">
    <citation type="journal article" date="2021" name="Nat. Plants">
        <title>The Taxus genome provides insights into paclitaxel biosynthesis.</title>
        <authorList>
            <person name="Xiong X."/>
            <person name="Gou J."/>
            <person name="Liao Q."/>
            <person name="Li Y."/>
            <person name="Zhou Q."/>
            <person name="Bi G."/>
            <person name="Li C."/>
            <person name="Du R."/>
            <person name="Wang X."/>
            <person name="Sun T."/>
            <person name="Guo L."/>
            <person name="Liang H."/>
            <person name="Lu P."/>
            <person name="Wu Y."/>
            <person name="Zhang Z."/>
            <person name="Ro D.K."/>
            <person name="Shang Y."/>
            <person name="Huang S."/>
            <person name="Yan J."/>
        </authorList>
    </citation>
    <scope>NUCLEOTIDE SEQUENCE [LARGE SCALE GENOMIC DNA]</scope>
    <source>
        <strain evidence="4">Ta-2019</strain>
    </source>
</reference>
<protein>
    <recommendedName>
        <fullName evidence="6">Protein arginine N-methyltransferase 2</fullName>
    </recommendedName>
</protein>
<dbReference type="PANTHER" id="PTHR32379">
    <property type="entry name" value="GUANIDINOACETATE N-METHYLTRANSFERASE"/>
    <property type="match status" value="1"/>
</dbReference>
<evidence type="ECO:0000256" key="2">
    <source>
        <dbReference type="SAM" id="MobiDB-lite"/>
    </source>
</evidence>
<evidence type="ECO:0000256" key="1">
    <source>
        <dbReference type="PROSITE-ProRule" id="PRU00023"/>
    </source>
</evidence>
<dbReference type="PROSITE" id="PS50088">
    <property type="entry name" value="ANK_REPEAT"/>
    <property type="match status" value="1"/>
</dbReference>
<dbReference type="Gene3D" id="1.25.40.20">
    <property type="entry name" value="Ankyrin repeat-containing domain"/>
    <property type="match status" value="1"/>
</dbReference>
<keyword evidence="5" id="KW-1185">Reference proteome</keyword>
<dbReference type="SMART" id="SM00248">
    <property type="entry name" value="ANK"/>
    <property type="match status" value="3"/>
</dbReference>
<accession>A0AA38CHY2</accession>
<dbReference type="GO" id="GO:0008757">
    <property type="term" value="F:S-adenosylmethionine-dependent methyltransferase activity"/>
    <property type="evidence" value="ECO:0007669"/>
    <property type="project" value="TreeGrafter"/>
</dbReference>
<name>A0AA38CHY2_TAXCH</name>
<keyword evidence="3" id="KW-0812">Transmembrane</keyword>
<feature type="region of interest" description="Disordered" evidence="2">
    <location>
        <begin position="1"/>
        <end position="29"/>
    </location>
</feature>
<dbReference type="InterPro" id="IPR002110">
    <property type="entry name" value="Ankyrin_rpt"/>
</dbReference>
<dbReference type="SUPFAM" id="SSF53335">
    <property type="entry name" value="S-adenosyl-L-methionine-dependent methyltransferases"/>
    <property type="match status" value="1"/>
</dbReference>
<dbReference type="InterPro" id="IPR036770">
    <property type="entry name" value="Ankyrin_rpt-contain_sf"/>
</dbReference>
<sequence>MEVKEANKEEENEAKMQQEEKEASIRQEEELCQAAREGDYSKVKELIDSGADVTYFDENGFTPLMHAAKHGHSEVVERLLNAGAPWNALHPSGSSAGDFAMEAAHQDAFDLLLNAGVQTELVLGRIAFHEKSNSSAGYLEQRVLYSEDRLMDEEDKGVMMAWEKPLMEAHARAVCSGGEGGSILNVGFGMGLVDMAMQQYKPASHTIVEAHPDVYARMQATGWGDKPNVKIIFGRWQDVIPQLESYDGNAPAPTYPAGNVSEMETGMKRPRKTTFRSWWKNSNVCGLMHGFLSSFSGAIVGTAILCGYFLRFF</sequence>
<dbReference type="FunFam" id="1.25.40.20:FF:000307">
    <property type="entry name" value="Protein arginine N-methyltransferase 2"/>
    <property type="match status" value="1"/>
</dbReference>
<keyword evidence="1" id="KW-0040">ANK repeat</keyword>
<evidence type="ECO:0000313" key="5">
    <source>
        <dbReference type="Proteomes" id="UP000824469"/>
    </source>
</evidence>
<keyword evidence="3" id="KW-0472">Membrane</keyword>
<dbReference type="Gene3D" id="3.40.50.150">
    <property type="entry name" value="Vaccinia Virus protein VP39"/>
    <property type="match status" value="1"/>
</dbReference>
<dbReference type="InterPro" id="IPR051038">
    <property type="entry name" value="RMT2/GAMT_Mtase"/>
</dbReference>
<dbReference type="Proteomes" id="UP000824469">
    <property type="component" value="Unassembled WGS sequence"/>
</dbReference>
<dbReference type="GO" id="GO:0005737">
    <property type="term" value="C:cytoplasm"/>
    <property type="evidence" value="ECO:0007669"/>
    <property type="project" value="TreeGrafter"/>
</dbReference>